<comment type="similarity">
    <text evidence="1">Belongs to the glycosyl hydrolase 1 family.</text>
</comment>
<dbReference type="EMBL" id="KL584751">
    <property type="protein sequence ID" value="KEQ98751.1"/>
    <property type="molecule type" value="Genomic_DNA"/>
</dbReference>
<reference evidence="3 4" key="1">
    <citation type="journal article" date="2014" name="BMC Genomics">
        <title>Genome sequencing of four Aureobasidium pullulans varieties: biotechnological potential, stress tolerance, and description of new species.</title>
        <authorList>
            <person name="Gostin Ar C."/>
            <person name="Ohm R.A."/>
            <person name="Kogej T."/>
            <person name="Sonjak S."/>
            <person name="Turk M."/>
            <person name="Zajc J."/>
            <person name="Zalar P."/>
            <person name="Grube M."/>
            <person name="Sun H."/>
            <person name="Han J."/>
            <person name="Sharma A."/>
            <person name="Chiniquy J."/>
            <person name="Ngan C.Y."/>
            <person name="Lipzen A."/>
            <person name="Barry K."/>
            <person name="Grigoriev I.V."/>
            <person name="Gunde-Cimerman N."/>
        </authorList>
    </citation>
    <scope>NUCLEOTIDE SEQUENCE [LARGE SCALE GENOMIC DNA]</scope>
    <source>
        <strain evidence="3 4">EXF-2481</strain>
    </source>
</reference>
<keyword evidence="4" id="KW-1185">Reference proteome</keyword>
<keyword evidence="3" id="KW-0378">Hydrolase</keyword>
<dbReference type="STRING" id="1043005.A0A074ZJU6"/>
<dbReference type="SMR" id="A0A074ZJU6"/>
<dbReference type="InterPro" id="IPR017853">
    <property type="entry name" value="GH"/>
</dbReference>
<evidence type="ECO:0000256" key="1">
    <source>
        <dbReference type="RuleBase" id="RU003690"/>
    </source>
</evidence>
<organism evidence="3 4">
    <name type="scientific">Aureobasidium subglaciale (strain EXF-2481)</name>
    <name type="common">Aureobasidium pullulans var. subglaciale</name>
    <dbReference type="NCBI Taxonomy" id="1043005"/>
    <lineage>
        <taxon>Eukaryota</taxon>
        <taxon>Fungi</taxon>
        <taxon>Dikarya</taxon>
        <taxon>Ascomycota</taxon>
        <taxon>Pezizomycotina</taxon>
        <taxon>Dothideomycetes</taxon>
        <taxon>Dothideomycetidae</taxon>
        <taxon>Dothideales</taxon>
        <taxon>Saccotheciaceae</taxon>
        <taxon>Aureobasidium</taxon>
    </lineage>
</organism>
<dbReference type="Gene3D" id="3.20.20.80">
    <property type="entry name" value="Glycosidases"/>
    <property type="match status" value="1"/>
</dbReference>
<dbReference type="OrthoDB" id="65569at2759"/>
<dbReference type="AlphaFoldDB" id="A0A074ZJU6"/>
<keyword evidence="2" id="KW-0732">Signal</keyword>
<dbReference type="Proteomes" id="UP000030641">
    <property type="component" value="Unassembled WGS sequence"/>
</dbReference>
<gene>
    <name evidence="3" type="ORF">AUEXF2481DRAFT_374139</name>
</gene>
<dbReference type="GO" id="GO:0005975">
    <property type="term" value="P:carbohydrate metabolic process"/>
    <property type="evidence" value="ECO:0007669"/>
    <property type="project" value="InterPro"/>
</dbReference>
<dbReference type="GO" id="GO:0008422">
    <property type="term" value="F:beta-glucosidase activity"/>
    <property type="evidence" value="ECO:0007669"/>
    <property type="project" value="TreeGrafter"/>
</dbReference>
<dbReference type="RefSeq" id="XP_013347665.1">
    <property type="nucleotide sequence ID" value="XM_013492211.1"/>
</dbReference>
<evidence type="ECO:0000313" key="3">
    <source>
        <dbReference type="EMBL" id="KEQ98751.1"/>
    </source>
</evidence>
<sequence length="638" mass="70691">MIFLALCFTLLCTLATAVPKQTVKTSCSTTKTSTSISTCTSSISTSAKAALPWTTSAQSAPTCASTSFTPRYSSFSYTQESSNRYATPISAPVTFASAFAPAYSQAKSLLPANVTYTSYSLNSKATTSQDGMYGQSAYAALWTGYTYNRTVPFTTTVFPTPVAASELVYPPALYSACSNADACIGCYKFDKDFIWGVAGSAWQIEGALQQEGRGPGNLDGLGNQGPGGMPTGNDSVEADMNYYLYKQDIARLAAIGVPYYSFSISWSRIVPFGVKDSPINTQGLDHYDDLIKTCLHYGIKPIVTLVHVDAPTSISLDKDFTEDYLYYAKQVMARYAEHVPYWVTFNEPNIGMPYSFQTYNGLTNILMAHSAVYKWYKQTLGGTGKVTIKFANNLAVPRDLNKASDLTAASRYQDFILGIMANPLFLGKQYPSKVLATPNLNLTALTAQQLSYINGTVDFWAFDPYVSQFASEPANGFTSCINNSSDPLWPRCAELTEIQQNGWQVGQKSNDYAYIAPQYVRQQLGYVWNTFRPSGILISEFGFNPFMESEKKPVEQLYDLERSLYYESFLKETLKSMHLDGVNVIGALAWSFVDNNEFGSFENQYGLQTVNRTSGLFERHYKRSFFDLVDFFHKYVAA</sequence>
<dbReference type="InterPro" id="IPR001360">
    <property type="entry name" value="Glyco_hydro_1"/>
</dbReference>
<dbReference type="PANTHER" id="PTHR10353:SF53">
    <property type="entry name" value="BETA-1,4-GLUCOSIDASE (EUROFUNG)"/>
    <property type="match status" value="1"/>
</dbReference>
<evidence type="ECO:0000313" key="4">
    <source>
        <dbReference type="Proteomes" id="UP000030641"/>
    </source>
</evidence>
<dbReference type="OMA" id="QGEYPQY"/>
<proteinExistence type="inferred from homology"/>
<feature type="chain" id="PRO_5001704111" evidence="2">
    <location>
        <begin position="18"/>
        <end position="638"/>
    </location>
</feature>
<protein>
    <submittedName>
        <fullName evidence="3">Glycoside hydrolase family 1 protein</fullName>
    </submittedName>
</protein>
<evidence type="ECO:0000256" key="2">
    <source>
        <dbReference type="SAM" id="SignalP"/>
    </source>
</evidence>
<dbReference type="Pfam" id="PF00232">
    <property type="entry name" value="Glyco_hydro_1"/>
    <property type="match status" value="1"/>
</dbReference>
<dbReference type="HOGENOM" id="CLU_001859_1_3_1"/>
<dbReference type="SUPFAM" id="SSF51445">
    <property type="entry name" value="(Trans)glycosidases"/>
    <property type="match status" value="1"/>
</dbReference>
<dbReference type="PANTHER" id="PTHR10353">
    <property type="entry name" value="GLYCOSYL HYDROLASE"/>
    <property type="match status" value="1"/>
</dbReference>
<accession>A0A074ZJU6</accession>
<name>A0A074ZJU6_AURSE</name>
<feature type="signal peptide" evidence="2">
    <location>
        <begin position="1"/>
        <end position="17"/>
    </location>
</feature>
<dbReference type="InParanoid" id="A0A074ZJU6"/>
<dbReference type="GeneID" id="25365837"/>